<sequence>MKSMAKLLALVFALSMLAPAALGEELINTEGTYPIVNEPYEVSIGFIASSDGIDLDQFYFTAYMDYLTGLDIEWTSIDASARGERLPLMMATGDFPDAMIAVGFYVNDIMRYGMQEGLLRPVNDLLQYMPNFKAITDANPQILQDMTCLDGNYYGFPRLAAELGFDIRFWYNQQWLERLDLAVPTTLDELYNVLVAFRDEDADGDGETDDEIPFSGSWDNGYNERAPIMTAMGFNSSGNYLGINFLAEQPSIGYFPYTEQYYDYLVYMKKLFDEGLMDPDMFTQSEVQYNAKTLEGNVGFGGGAANFTMNTDPDVYTGYIPMTSEVCDLPLYPQLTSPVTSIAMIINSEVSDEKAIVLAKLADAFYDPRTSIETCEGVDLGSELDFFGWGNVYNKEEGIVEYSNKPEDVDDWTFLTRYMAPYDQPGYNTAAANMIPYAIDHPDTALGQLYADYGYVYEDWNLQYQEQCQPYANYVVPNFYMEEEDLERITELSTPLDDYARSMEAQFITGAISLEEEFDAFRAELENLGVQEYIDIYAK</sequence>
<evidence type="ECO:0000256" key="1">
    <source>
        <dbReference type="ARBA" id="ARBA00022729"/>
    </source>
</evidence>
<reference evidence="3" key="2">
    <citation type="journal article" date="2021" name="PeerJ">
        <title>Extensive microbial diversity within the chicken gut microbiome revealed by metagenomics and culture.</title>
        <authorList>
            <person name="Gilroy R."/>
            <person name="Ravi A."/>
            <person name="Getino M."/>
            <person name="Pursley I."/>
            <person name="Horton D.L."/>
            <person name="Alikhan N.F."/>
            <person name="Baker D."/>
            <person name="Gharbi K."/>
            <person name="Hall N."/>
            <person name="Watson M."/>
            <person name="Adriaenssens E.M."/>
            <person name="Foster-Nyarko E."/>
            <person name="Jarju S."/>
            <person name="Secka A."/>
            <person name="Antonio M."/>
            <person name="Oren A."/>
            <person name="Chaudhuri R.R."/>
            <person name="La Ragione R."/>
            <person name="Hildebrand F."/>
            <person name="Pallen M.J."/>
        </authorList>
    </citation>
    <scope>NUCLEOTIDE SEQUENCE</scope>
    <source>
        <strain evidence="3">13766</strain>
    </source>
</reference>
<gene>
    <name evidence="3" type="ORF">IAA84_04190</name>
</gene>
<dbReference type="AlphaFoldDB" id="A0A9D1FZW9"/>
<name>A0A9D1FZW9_9FIRM</name>
<evidence type="ECO:0000313" key="4">
    <source>
        <dbReference type="Proteomes" id="UP000824140"/>
    </source>
</evidence>
<accession>A0A9D1FZW9</accession>
<proteinExistence type="predicted"/>
<feature type="chain" id="PRO_5038408662" evidence="2">
    <location>
        <begin position="21"/>
        <end position="539"/>
    </location>
</feature>
<protein>
    <submittedName>
        <fullName evidence="3">Extracellular solute-binding protein</fullName>
    </submittedName>
</protein>
<feature type="signal peptide" evidence="2">
    <location>
        <begin position="1"/>
        <end position="20"/>
    </location>
</feature>
<dbReference type="Proteomes" id="UP000824140">
    <property type="component" value="Unassembled WGS sequence"/>
</dbReference>
<dbReference type="PANTHER" id="PTHR43649">
    <property type="entry name" value="ARABINOSE-BINDING PROTEIN-RELATED"/>
    <property type="match status" value="1"/>
</dbReference>
<evidence type="ECO:0000313" key="3">
    <source>
        <dbReference type="EMBL" id="HIS92198.1"/>
    </source>
</evidence>
<dbReference type="Gene3D" id="3.40.190.10">
    <property type="entry name" value="Periplasmic binding protein-like II"/>
    <property type="match status" value="2"/>
</dbReference>
<dbReference type="InterPro" id="IPR050490">
    <property type="entry name" value="Bact_solute-bd_prot1"/>
</dbReference>
<feature type="non-terminal residue" evidence="3">
    <location>
        <position position="539"/>
    </location>
</feature>
<dbReference type="SUPFAM" id="SSF53850">
    <property type="entry name" value="Periplasmic binding protein-like II"/>
    <property type="match status" value="1"/>
</dbReference>
<dbReference type="PANTHER" id="PTHR43649:SF33">
    <property type="entry name" value="POLYGALACTURONAN_RHAMNOGALACTURONAN-BINDING PROTEIN YTCQ"/>
    <property type="match status" value="1"/>
</dbReference>
<dbReference type="EMBL" id="DVJN01000086">
    <property type="protein sequence ID" value="HIS92198.1"/>
    <property type="molecule type" value="Genomic_DNA"/>
</dbReference>
<reference evidence="3" key="1">
    <citation type="submission" date="2020-10" db="EMBL/GenBank/DDBJ databases">
        <authorList>
            <person name="Gilroy R."/>
        </authorList>
    </citation>
    <scope>NUCLEOTIDE SEQUENCE</scope>
    <source>
        <strain evidence="3">13766</strain>
    </source>
</reference>
<comment type="caution">
    <text evidence="3">The sequence shown here is derived from an EMBL/GenBank/DDBJ whole genome shotgun (WGS) entry which is preliminary data.</text>
</comment>
<evidence type="ECO:0000256" key="2">
    <source>
        <dbReference type="SAM" id="SignalP"/>
    </source>
</evidence>
<organism evidence="3 4">
    <name type="scientific">Candidatus Alectryocaccomicrobium excrementavium</name>
    <dbReference type="NCBI Taxonomy" id="2840668"/>
    <lineage>
        <taxon>Bacteria</taxon>
        <taxon>Bacillati</taxon>
        <taxon>Bacillota</taxon>
        <taxon>Clostridia</taxon>
        <taxon>Candidatus Alectryocaccomicrobium</taxon>
    </lineage>
</organism>
<keyword evidence="1 2" id="KW-0732">Signal</keyword>